<dbReference type="InterPro" id="IPR008928">
    <property type="entry name" value="6-hairpin_glycosidase_sf"/>
</dbReference>
<evidence type="ECO:0000256" key="7">
    <source>
        <dbReference type="ARBA" id="ARBA00023295"/>
    </source>
</evidence>
<dbReference type="PANTHER" id="PTHR22298">
    <property type="entry name" value="ENDO-1,4-BETA-GLUCANASE"/>
    <property type="match status" value="1"/>
</dbReference>
<proteinExistence type="inferred from homology"/>
<comment type="catalytic activity">
    <reaction evidence="1">
        <text>Endohydrolysis of (1-&gt;4)-beta-D-glucosidic linkages in cellulose, lichenin and cereal beta-D-glucans.</text>
        <dbReference type="EC" id="3.2.1.4"/>
    </reaction>
</comment>
<dbReference type="EC" id="3.2.1.4" evidence="3"/>
<evidence type="ECO:0000256" key="1">
    <source>
        <dbReference type="ARBA" id="ARBA00000966"/>
    </source>
</evidence>
<feature type="compositionally biased region" description="Polar residues" evidence="9">
    <location>
        <begin position="1057"/>
        <end position="1067"/>
    </location>
</feature>
<dbReference type="PhylomeDB" id="A0A0D2WR04"/>
<keyword evidence="10" id="KW-1133">Transmembrane helix</keyword>
<dbReference type="SUPFAM" id="SSF48208">
    <property type="entry name" value="Six-hairpin glycosidases"/>
    <property type="match status" value="1"/>
</dbReference>
<dbReference type="InterPro" id="IPR008979">
    <property type="entry name" value="Galactose-bd-like_sf"/>
</dbReference>
<dbReference type="EMBL" id="KE346365">
    <property type="protein sequence ID" value="KJE93538.1"/>
    <property type="molecule type" value="Genomic_DNA"/>
</dbReference>
<evidence type="ECO:0000256" key="2">
    <source>
        <dbReference type="ARBA" id="ARBA00007072"/>
    </source>
</evidence>
<feature type="region of interest" description="Disordered" evidence="9">
    <location>
        <begin position="491"/>
        <end position="515"/>
    </location>
</feature>
<dbReference type="AlphaFoldDB" id="A0A0D2WR04"/>
<keyword evidence="4" id="KW-0378">Hydrolase</keyword>
<dbReference type="OrthoDB" id="10257085at2759"/>
<feature type="region of interest" description="Disordered" evidence="9">
    <location>
        <begin position="1130"/>
        <end position="1197"/>
    </location>
</feature>
<dbReference type="Proteomes" id="UP000008743">
    <property type="component" value="Unassembled WGS sequence"/>
</dbReference>
<evidence type="ECO:0000256" key="8">
    <source>
        <dbReference type="ARBA" id="ARBA00023326"/>
    </source>
</evidence>
<dbReference type="Pfam" id="PF00759">
    <property type="entry name" value="Glyco_hydro_9"/>
    <property type="match status" value="1"/>
</dbReference>
<reference evidence="13" key="1">
    <citation type="submission" date="2011-02" db="EMBL/GenBank/DDBJ databases">
        <title>The Genome Sequence of Capsaspora owczarzaki ATCC 30864.</title>
        <authorList>
            <person name="Russ C."/>
            <person name="Cuomo C."/>
            <person name="Burger G."/>
            <person name="Gray M.W."/>
            <person name="Holland P.W.H."/>
            <person name="King N."/>
            <person name="Lang F.B.F."/>
            <person name="Roger A.J."/>
            <person name="Ruiz-Trillo I."/>
            <person name="Young S.K."/>
            <person name="Zeng Q."/>
            <person name="Gargeya S."/>
            <person name="Alvarado L."/>
            <person name="Berlin A."/>
            <person name="Chapman S.B."/>
            <person name="Chen Z."/>
            <person name="Freedman E."/>
            <person name="Gellesch M."/>
            <person name="Goldberg J."/>
            <person name="Griggs A."/>
            <person name="Gujja S."/>
            <person name="Heilman E."/>
            <person name="Heiman D."/>
            <person name="Howarth C."/>
            <person name="Mehta T."/>
            <person name="Neiman D."/>
            <person name="Pearson M."/>
            <person name="Roberts A."/>
            <person name="Saif S."/>
            <person name="Shea T."/>
            <person name="Shenoy N."/>
            <person name="Sisk P."/>
            <person name="Stolte C."/>
            <person name="Sykes S."/>
            <person name="White J."/>
            <person name="Yandava C."/>
            <person name="Haas B."/>
            <person name="Nusbaum C."/>
            <person name="Birren B."/>
        </authorList>
    </citation>
    <scope>NUCLEOTIDE SEQUENCE</scope>
    <source>
        <strain evidence="13">ATCC 30864</strain>
    </source>
</reference>
<dbReference type="InParanoid" id="A0A0D2WR04"/>
<evidence type="ECO:0000313" key="12">
    <source>
        <dbReference type="EMBL" id="KJE93538.1"/>
    </source>
</evidence>
<organism evidence="12 13">
    <name type="scientific">Capsaspora owczarzaki (strain ATCC 30864)</name>
    <dbReference type="NCBI Taxonomy" id="595528"/>
    <lineage>
        <taxon>Eukaryota</taxon>
        <taxon>Filasterea</taxon>
        <taxon>Capsaspora</taxon>
    </lineage>
</organism>
<feature type="compositionally biased region" description="Low complexity" evidence="9">
    <location>
        <begin position="491"/>
        <end position="507"/>
    </location>
</feature>
<dbReference type="InterPro" id="IPR001701">
    <property type="entry name" value="Glyco_hydro_9"/>
</dbReference>
<evidence type="ECO:0000259" key="11">
    <source>
        <dbReference type="Pfam" id="PF00759"/>
    </source>
</evidence>
<dbReference type="SUPFAM" id="SSF49785">
    <property type="entry name" value="Galactose-binding domain-like"/>
    <property type="match status" value="1"/>
</dbReference>
<dbReference type="InterPro" id="IPR012341">
    <property type="entry name" value="6hp_glycosidase-like_sf"/>
</dbReference>
<accession>A0A0D2WR04</accession>
<evidence type="ECO:0000256" key="4">
    <source>
        <dbReference type="ARBA" id="ARBA00022801"/>
    </source>
</evidence>
<name>A0A0D2WR04_CAPO3</name>
<dbReference type="eggNOG" id="ENOG502QRF6">
    <property type="taxonomic scope" value="Eukaryota"/>
</dbReference>
<keyword evidence="6" id="KW-0119">Carbohydrate metabolism</keyword>
<gene>
    <name evidence="12" type="ORF">CAOG_004310</name>
</gene>
<comment type="similarity">
    <text evidence="2">Belongs to the glycosyl hydrolase 9 (cellulase E) family.</text>
</comment>
<evidence type="ECO:0000256" key="9">
    <source>
        <dbReference type="SAM" id="MobiDB-lite"/>
    </source>
</evidence>
<protein>
    <recommendedName>
        <fullName evidence="3">cellulase</fullName>
        <ecNumber evidence="3">3.2.1.4</ecNumber>
    </recommendedName>
</protein>
<dbReference type="STRING" id="595528.A0A0D2WR04"/>
<keyword evidence="7" id="KW-0326">Glycosidase</keyword>
<evidence type="ECO:0000256" key="10">
    <source>
        <dbReference type="SAM" id="Phobius"/>
    </source>
</evidence>
<keyword evidence="13" id="KW-1185">Reference proteome</keyword>
<evidence type="ECO:0000256" key="3">
    <source>
        <dbReference type="ARBA" id="ARBA00012601"/>
    </source>
</evidence>
<evidence type="ECO:0000313" key="13">
    <source>
        <dbReference type="Proteomes" id="UP000008743"/>
    </source>
</evidence>
<feature type="transmembrane region" description="Helical" evidence="10">
    <location>
        <begin position="992"/>
        <end position="1014"/>
    </location>
</feature>
<dbReference type="Gene3D" id="2.60.120.430">
    <property type="entry name" value="Galactose-binding lectin"/>
    <property type="match status" value="1"/>
</dbReference>
<keyword evidence="5" id="KW-0136">Cellulose degradation</keyword>
<evidence type="ECO:0000256" key="5">
    <source>
        <dbReference type="ARBA" id="ARBA00023001"/>
    </source>
</evidence>
<dbReference type="Gene3D" id="1.50.10.10">
    <property type="match status" value="1"/>
</dbReference>
<sequence>MRGGVRRQTAWMAAVAAVAAVTALLALVSGVAVAAPTQALGSYNYTQVLEMSLLFYEAQRAGKLPANNRIPWRGDTFLYEKGTSNEDLTGGYMDAGDHIKFSLPMAFSVTNLAWGLLDQPAGYQQAGQVAYIRDAIKWGTDYFIKCHVSPNSLYIQIGNPDDEHQQWMAPETRTNARPTVMINPSSPGADVAGEVAAALAAASMVFQSVNATYAAQCLTHAQQLYTFAKTYPNKYSNSFYPSSDYKDELAWAALWLYRATNTAGYFTDATTFATSNTPWSYSWDLKDAAVWALTYRLAPASSNAQASAVESFLNGWLPGGGAVPYTPKGLAYRSDWGVLTLATNVAWIAMFHAQSRTLNGRTTGTSSQSYVDFAINQLHYVMGSSGRSFIVGFGTNPPKQAHHAGASCPLYSTNVPCGWDVFNANTPNTHIIYGAIVGGPDQNDAYSDVRSNYQQAEPACDHNGPFSSAVAYLVALQAGNPTVVAPTTGAAVATSTGPAPGQTTGSNPAPPVPGSSAAAPAGIAVTSVFPIESRALDVYTDALNSALAIWGWCDTINPNSNTYSRSGTSIAATCGSWQAVSINCQNPPCMSADSYTDLVFWMNGGPSGGQNSIQLQFISQVPSSSTQIGTRVVLTSDSDPLLANTWRRFEVNLAAAGITGRFDGFWIWNTQNPSTPTFYIDDMYFELVTSATSVYNIPANTLLPALSASSVLSVSALSASSASAASASAASVSASSASIKSVSSVRAAASTSAYSASVSSASRMSVASVASASAVSASAASVAAVASAVSASVASVAAVASAVSVSAASASIAAISSATPEVDSSALAAQSSASVASAFRVSTSSVVRASVLSVSSVSAASAASVSQVSVSALLASVSSASAVSASAASALSASAKSASSASAQSAASLSSASARSAASVSSVSAQSAASLSSVSVKSAREQSAASVASVVAAASANSVASVQSALSASIAAATSTAFVAADPASSGASSPVGIIAGIVVALLVVVAVAVALVIRRRRCQQSGMPKGPSTMELVAPMQAHAKPLSKHKPPPEPIYSSPDSASASQEGMYQVPADFRPSMSDVYYAPADASQIDADVYSAPSDAYPGDDTYYSAAAGAASPVYTSPVDTVSGGGYAVPDQKKPPSSEYATPTTKPKPKPVSSNRAGPVKPTPLPRPEALYAMVNKPKKPAAPNRESFA</sequence>
<evidence type="ECO:0000256" key="6">
    <source>
        <dbReference type="ARBA" id="ARBA00023277"/>
    </source>
</evidence>
<keyword evidence="10" id="KW-0472">Membrane</keyword>
<dbReference type="GO" id="GO:0008810">
    <property type="term" value="F:cellulase activity"/>
    <property type="evidence" value="ECO:0007669"/>
    <property type="project" value="UniProtKB-EC"/>
</dbReference>
<feature type="region of interest" description="Disordered" evidence="9">
    <location>
        <begin position="1040"/>
        <end position="1067"/>
    </location>
</feature>
<dbReference type="GO" id="GO:0030245">
    <property type="term" value="P:cellulose catabolic process"/>
    <property type="evidence" value="ECO:0007669"/>
    <property type="project" value="UniProtKB-KW"/>
</dbReference>
<keyword evidence="10" id="KW-0812">Transmembrane</keyword>
<feature type="domain" description="Glycoside hydrolase family 9" evidence="11">
    <location>
        <begin position="45"/>
        <end position="469"/>
    </location>
</feature>
<keyword evidence="8" id="KW-0624">Polysaccharide degradation</keyword>